<evidence type="ECO:0000256" key="5">
    <source>
        <dbReference type="ARBA" id="ARBA00023284"/>
    </source>
</evidence>
<dbReference type="Proteomes" id="UP000032702">
    <property type="component" value="Unassembled WGS sequence"/>
</dbReference>
<dbReference type="SUPFAM" id="SSF52833">
    <property type="entry name" value="Thioredoxin-like"/>
    <property type="match status" value="3"/>
</dbReference>
<evidence type="ECO:0000313" key="10">
    <source>
        <dbReference type="Proteomes" id="UP000001351"/>
    </source>
</evidence>
<keyword evidence="10" id="KW-1185">Reference proteome</keyword>
<dbReference type="Gene3D" id="3.40.30.10">
    <property type="entry name" value="Glutaredoxin"/>
    <property type="match status" value="3"/>
</dbReference>
<evidence type="ECO:0000313" key="9">
    <source>
        <dbReference type="EMBL" id="EAU69991.1"/>
    </source>
</evidence>
<evidence type="ECO:0000256" key="2">
    <source>
        <dbReference type="ARBA" id="ARBA00022729"/>
    </source>
</evidence>
<keyword evidence="4" id="KW-1015">Disulfide bond</keyword>
<organism evidence="9 11">
    <name type="scientific">Stigmatella aurantiaca (strain DW4/3-1)</name>
    <dbReference type="NCBI Taxonomy" id="378806"/>
    <lineage>
        <taxon>Bacteria</taxon>
        <taxon>Pseudomonadati</taxon>
        <taxon>Myxococcota</taxon>
        <taxon>Myxococcia</taxon>
        <taxon>Myxococcales</taxon>
        <taxon>Cystobacterineae</taxon>
        <taxon>Archangiaceae</taxon>
        <taxon>Stigmatella</taxon>
    </lineage>
</organism>
<gene>
    <name evidence="8" type="ordered locus">STAUR_6938</name>
    <name evidence="9" type="ORF">STIAU_8347</name>
</gene>
<evidence type="ECO:0000256" key="3">
    <source>
        <dbReference type="ARBA" id="ARBA00023002"/>
    </source>
</evidence>
<dbReference type="PANTHER" id="PTHR13887">
    <property type="entry name" value="GLUTATHIONE S-TRANSFERASE KAPPA"/>
    <property type="match status" value="1"/>
</dbReference>
<keyword evidence="3" id="KW-0560">Oxidoreductase</keyword>
<dbReference type="InterPro" id="IPR001853">
    <property type="entry name" value="DSBA-like_thioredoxin_dom"/>
</dbReference>
<dbReference type="EMBL" id="CP002271">
    <property type="protein sequence ID" value="ADO74694.1"/>
    <property type="molecule type" value="Genomic_DNA"/>
</dbReference>
<dbReference type="HOGENOM" id="CLU_016846_0_0_7"/>
<dbReference type="AlphaFoldDB" id="Q09E95"/>
<comment type="similarity">
    <text evidence="1">Belongs to the thioredoxin family. DsbA subfamily.</text>
</comment>
<dbReference type="EMBL" id="AAMD01000001">
    <property type="protein sequence ID" value="EAU69991.1"/>
    <property type="molecule type" value="Genomic_DNA"/>
</dbReference>
<dbReference type="PANTHER" id="PTHR13887:SF14">
    <property type="entry name" value="DISULFIDE BOND FORMATION PROTEIN D"/>
    <property type="match status" value="1"/>
</dbReference>
<dbReference type="KEGG" id="sur:STAUR_6938"/>
<dbReference type="eggNOG" id="COG1651">
    <property type="taxonomic scope" value="Bacteria"/>
</dbReference>
<reference evidence="9 11" key="1">
    <citation type="submission" date="2006-04" db="EMBL/GenBank/DDBJ databases">
        <authorList>
            <person name="Nierman W.C."/>
        </authorList>
    </citation>
    <scope>NUCLEOTIDE SEQUENCE [LARGE SCALE GENOMIC DNA]</scope>
    <source>
        <strain evidence="9 11">DW4/3-1</strain>
    </source>
</reference>
<dbReference type="Proteomes" id="UP000001351">
    <property type="component" value="Chromosome"/>
</dbReference>
<protein>
    <submittedName>
        <fullName evidence="8">DSBA-like thioredoxin domain protein</fullName>
    </submittedName>
</protein>
<feature type="domain" description="Thioredoxin" evidence="7">
    <location>
        <begin position="31"/>
        <end position="210"/>
    </location>
</feature>
<reference evidence="8 10" key="2">
    <citation type="journal article" date="2011" name="Mol. Biol. Evol.">
        <title>Comparative genomic analysis of fruiting body formation in Myxococcales.</title>
        <authorList>
            <person name="Huntley S."/>
            <person name="Hamann N."/>
            <person name="Wegener-Feldbrugge S."/>
            <person name="Treuner-Lange A."/>
            <person name="Kube M."/>
            <person name="Reinhardt R."/>
            <person name="Klages S."/>
            <person name="Muller R."/>
            <person name="Ronning C.M."/>
            <person name="Nierman W.C."/>
            <person name="Sogaard-Andersen L."/>
        </authorList>
    </citation>
    <scope>NUCLEOTIDE SEQUENCE [LARGE SCALE GENOMIC DNA]</scope>
    <source>
        <strain evidence="8 10">DW4/3-1</strain>
    </source>
</reference>
<name>Q09E95_STIAD</name>
<sequence>MRATLKKAVKRATGAAGLVLLAALPLFGCKERTQRPLPSATVERTWVPLSATPLRGPATAKVTLALFCDFQSPYCARASEQLAEVQRAYKDTVRLQYRHNPLPLYPLSQLAAEASAAAGEQGQFWRYHDLLFSRQATAPERATLEGYAQELGLDLVRFRDALDSERARMTVDADSILAGKLGVRGAPVVFVNGRPLRGLTELAKLEALIEEERAGAEALLDSGVAPQELYQRIAQAPATSGTAESPPEPVIAPPAVPRSRRLDPKTVYKLPVGEDAPSKGPKDAKVTIVLWSDFECGYRCSDIEPTLQALLAAHPQDVRLVWKFRPVPDHADSLLASEATLAAAQENKFWQLHDRLFAEPGLDRAKLEQHAGQLGLDMARFRQALDERTYTEQVLADLDLSDKLSIANLPQLFINGKPQPRDEVSAEALEARVKEELDRAKQLLKQGVPAKGVYAALIANGLEEIPEPGLAELPPLPKGTYTVDIGGSPTRGPKDAPITLVTFSDFQCPYCARLEKTLARLGEEYGDRLRVVWKDAPNLDFHKEAMLAHEAGRAAGEQGRFWEMHHQIFRRPYLLGRPTLEKYARELGLDMERFRAALDSGKHQEAIREEFAYGVSLAGQSGTPTLFLNGRLIPGAYPYGVLRQIIEEELARAAESQRGTPAAPRAP</sequence>
<dbReference type="OrthoDB" id="9784686at2"/>
<dbReference type="PROSITE" id="PS51352">
    <property type="entry name" value="THIOREDOXIN_2"/>
    <property type="match status" value="3"/>
</dbReference>
<evidence type="ECO:0000313" key="11">
    <source>
        <dbReference type="Proteomes" id="UP000032702"/>
    </source>
</evidence>
<dbReference type="Pfam" id="PF13462">
    <property type="entry name" value="Thioredoxin_4"/>
    <property type="match status" value="2"/>
</dbReference>
<keyword evidence="2" id="KW-0732">Signal</keyword>
<dbReference type="Pfam" id="PF01323">
    <property type="entry name" value="DSBA"/>
    <property type="match status" value="1"/>
</dbReference>
<dbReference type="STRING" id="378806.STAUR_6938"/>
<keyword evidence="5" id="KW-0676">Redox-active center</keyword>
<proteinExistence type="inferred from homology"/>
<evidence type="ECO:0000256" key="6">
    <source>
        <dbReference type="SAM" id="MobiDB-lite"/>
    </source>
</evidence>
<feature type="domain" description="Thioredoxin" evidence="7">
    <location>
        <begin position="470"/>
        <end position="651"/>
    </location>
</feature>
<feature type="compositionally biased region" description="Pro residues" evidence="6">
    <location>
        <begin position="246"/>
        <end position="256"/>
    </location>
</feature>
<dbReference type="InterPro" id="IPR013766">
    <property type="entry name" value="Thioredoxin_domain"/>
</dbReference>
<feature type="domain" description="Thioredoxin" evidence="7">
    <location>
        <begin position="246"/>
        <end position="438"/>
    </location>
</feature>
<evidence type="ECO:0000256" key="1">
    <source>
        <dbReference type="ARBA" id="ARBA00005791"/>
    </source>
</evidence>
<accession>Q09E95</accession>
<dbReference type="GO" id="GO:0016491">
    <property type="term" value="F:oxidoreductase activity"/>
    <property type="evidence" value="ECO:0007669"/>
    <property type="project" value="UniProtKB-KW"/>
</dbReference>
<dbReference type="InterPro" id="IPR012336">
    <property type="entry name" value="Thioredoxin-like_fold"/>
</dbReference>
<feature type="region of interest" description="Disordered" evidence="6">
    <location>
        <begin position="236"/>
        <end position="258"/>
    </location>
</feature>
<evidence type="ECO:0000259" key="7">
    <source>
        <dbReference type="PROSITE" id="PS51352"/>
    </source>
</evidence>
<evidence type="ECO:0000313" key="8">
    <source>
        <dbReference type="EMBL" id="ADO74694.1"/>
    </source>
</evidence>
<dbReference type="RefSeq" id="WP_002609295.1">
    <property type="nucleotide sequence ID" value="NC_014623.1"/>
</dbReference>
<dbReference type="InterPro" id="IPR036249">
    <property type="entry name" value="Thioredoxin-like_sf"/>
</dbReference>
<evidence type="ECO:0000256" key="4">
    <source>
        <dbReference type="ARBA" id="ARBA00023157"/>
    </source>
</evidence>